<gene>
    <name evidence="5" type="ORF">DA391_03995</name>
</gene>
<dbReference type="InterPro" id="IPR036388">
    <property type="entry name" value="WH-like_DNA-bd_sf"/>
</dbReference>
<sequence>MRKRSMNYNIDNKIIYQEENGRLCSIIAPENTVRLSITPARILSYLLENKDRIITRTEILEKVWDEYGLQSSNNSLSQNISLLRKSFRELGYIEEIILTVPKVGFRISENVIIETEQPLSQDQIEIEESSHSHEMPPQPKRKGRWANYTLLVTLIVASILLTTLLAQLVDKENMDIVPEAKLYPIGNIGQCPAFTLDHYSEKLVASKLQLATELANKHLPCIDNSIYIFKLDDNYIQNHSGRIFLSLCSISKLHDSSFSNCQDVYIYEN</sequence>
<keyword evidence="1 2" id="KW-0238">DNA-binding</keyword>
<evidence type="ECO:0000256" key="2">
    <source>
        <dbReference type="PROSITE-ProRule" id="PRU01091"/>
    </source>
</evidence>
<organism evidence="5 6">
    <name type="scientific">Yersinia massiliensis</name>
    <dbReference type="NCBI Taxonomy" id="419257"/>
    <lineage>
        <taxon>Bacteria</taxon>
        <taxon>Pseudomonadati</taxon>
        <taxon>Pseudomonadota</taxon>
        <taxon>Gammaproteobacteria</taxon>
        <taxon>Enterobacterales</taxon>
        <taxon>Yersiniaceae</taxon>
        <taxon>Yersinia</taxon>
    </lineage>
</organism>
<dbReference type="PROSITE" id="PS51755">
    <property type="entry name" value="OMPR_PHOB"/>
    <property type="match status" value="1"/>
</dbReference>
<dbReference type="SMART" id="SM00862">
    <property type="entry name" value="Trans_reg_C"/>
    <property type="match status" value="1"/>
</dbReference>
<dbReference type="SUPFAM" id="SSF46894">
    <property type="entry name" value="C-terminal effector domain of the bipartite response regulators"/>
    <property type="match status" value="1"/>
</dbReference>
<evidence type="ECO:0000259" key="4">
    <source>
        <dbReference type="PROSITE" id="PS51755"/>
    </source>
</evidence>
<feature type="DNA-binding region" description="OmpR/PhoB-type" evidence="2">
    <location>
        <begin position="5"/>
        <end position="109"/>
    </location>
</feature>
<feature type="domain" description="OmpR/PhoB-type" evidence="4">
    <location>
        <begin position="5"/>
        <end position="109"/>
    </location>
</feature>
<name>A0ABM6UPW2_9GAMM</name>
<keyword evidence="6" id="KW-1185">Reference proteome</keyword>
<evidence type="ECO:0000313" key="5">
    <source>
        <dbReference type="EMBL" id="AVX36894.1"/>
    </source>
</evidence>
<accession>A0ABM6UPW2</accession>
<dbReference type="CDD" id="cd00383">
    <property type="entry name" value="trans_reg_C"/>
    <property type="match status" value="1"/>
</dbReference>
<dbReference type="Proteomes" id="UP000240908">
    <property type="component" value="Chromosome"/>
</dbReference>
<dbReference type="Pfam" id="PF00486">
    <property type="entry name" value="Trans_reg_C"/>
    <property type="match status" value="1"/>
</dbReference>
<dbReference type="Gene3D" id="1.10.10.10">
    <property type="entry name" value="Winged helix-like DNA-binding domain superfamily/Winged helix DNA-binding domain"/>
    <property type="match status" value="1"/>
</dbReference>
<evidence type="ECO:0000256" key="3">
    <source>
        <dbReference type="SAM" id="Phobius"/>
    </source>
</evidence>
<dbReference type="EMBL" id="CP028487">
    <property type="protein sequence ID" value="AVX36894.1"/>
    <property type="molecule type" value="Genomic_DNA"/>
</dbReference>
<feature type="transmembrane region" description="Helical" evidence="3">
    <location>
        <begin position="145"/>
        <end position="169"/>
    </location>
</feature>
<protein>
    <recommendedName>
        <fullName evidence="4">OmpR/PhoB-type domain-containing protein</fullName>
    </recommendedName>
</protein>
<evidence type="ECO:0000256" key="1">
    <source>
        <dbReference type="ARBA" id="ARBA00023125"/>
    </source>
</evidence>
<dbReference type="InterPro" id="IPR001867">
    <property type="entry name" value="OmpR/PhoB-type_DNA-bd"/>
</dbReference>
<keyword evidence="3" id="KW-0812">Transmembrane</keyword>
<keyword evidence="3" id="KW-0472">Membrane</keyword>
<proteinExistence type="predicted"/>
<dbReference type="InterPro" id="IPR016032">
    <property type="entry name" value="Sig_transdc_resp-reg_C-effctor"/>
</dbReference>
<keyword evidence="3" id="KW-1133">Transmembrane helix</keyword>
<reference evidence="6" key="1">
    <citation type="journal article" date="2018" name="Genome Announc.">
        <title>First complete genome sequence of Yersinia massiliensis.</title>
        <authorList>
            <person name="Thomas M.C."/>
            <person name="Arling V."/>
            <person name="Goji N."/>
            <person name="Janzen T.W."/>
            <person name="Duceppe M.-O."/>
            <person name="Mathews A."/>
            <person name="Carrillo C."/>
            <person name="Amoako K."/>
        </authorList>
    </citation>
    <scope>NUCLEOTIDE SEQUENCE [LARGE SCALE GENOMIC DNA]</scope>
    <source>
        <strain evidence="6">GTA</strain>
    </source>
</reference>
<evidence type="ECO:0000313" key="6">
    <source>
        <dbReference type="Proteomes" id="UP000240908"/>
    </source>
</evidence>